<dbReference type="PANTHER" id="PTHR44068:SF11">
    <property type="entry name" value="GERANYL DIPHOSPHATE 2-C-METHYLTRANSFERASE"/>
    <property type="match status" value="1"/>
</dbReference>
<dbReference type="PANTHER" id="PTHR44068">
    <property type="entry name" value="ZGC:194242"/>
    <property type="match status" value="1"/>
</dbReference>
<dbReference type="Gene3D" id="3.40.50.150">
    <property type="entry name" value="Vaccinia Virus protein VP39"/>
    <property type="match status" value="1"/>
</dbReference>
<keyword evidence="4" id="KW-1185">Reference proteome</keyword>
<gene>
    <name evidence="3" type="ORF">GC106_36020</name>
</gene>
<dbReference type="InterPro" id="IPR050447">
    <property type="entry name" value="Erg6_SMT_methyltransf"/>
</dbReference>
<evidence type="ECO:0000313" key="3">
    <source>
        <dbReference type="EMBL" id="NRN66377.1"/>
    </source>
</evidence>
<dbReference type="CDD" id="cd02440">
    <property type="entry name" value="AdoMet_MTases"/>
    <property type="match status" value="1"/>
</dbReference>
<name>A0ABX2F658_9PSEU</name>
<keyword evidence="3" id="KW-0489">Methyltransferase</keyword>
<dbReference type="Proteomes" id="UP000763557">
    <property type="component" value="Unassembled WGS sequence"/>
</dbReference>
<accession>A0ABX2F658</accession>
<dbReference type="InterPro" id="IPR029063">
    <property type="entry name" value="SAM-dependent_MTases_sf"/>
</dbReference>
<comment type="caution">
    <text evidence="3">The sequence shown here is derived from an EMBL/GenBank/DDBJ whole genome shotgun (WGS) entry which is preliminary data.</text>
</comment>
<reference evidence="3 4" key="1">
    <citation type="submission" date="2020-01" db="EMBL/GenBank/DDBJ databases">
        <title>Kibdelosporangium persica a novel Actinomycetes from a hot desert in Iran.</title>
        <authorList>
            <person name="Safaei N."/>
            <person name="Zaburannyi N."/>
            <person name="Mueller R."/>
            <person name="Wink J."/>
        </authorList>
    </citation>
    <scope>NUCLEOTIDE SEQUENCE [LARGE SCALE GENOMIC DNA]</scope>
    <source>
        <strain evidence="3 4">4NS15</strain>
    </source>
</reference>
<protein>
    <submittedName>
        <fullName evidence="3">Class I SAM-dependent methyltransferase</fullName>
    </submittedName>
</protein>
<dbReference type="SUPFAM" id="SSF53335">
    <property type="entry name" value="S-adenosyl-L-methionine-dependent methyltransferases"/>
    <property type="match status" value="1"/>
</dbReference>
<dbReference type="EMBL" id="JAAATY010000009">
    <property type="protein sequence ID" value="NRN66377.1"/>
    <property type="molecule type" value="Genomic_DNA"/>
</dbReference>
<sequence length="291" mass="32700">MSFWRTARMLVKAIQVEGASREKKIRRLYELFDYNLLNKTNSYVNLGYWESGCTDLDEAAQALADLLADEAGFKPGDRVLDVGFGYGDAALHWLTSRNLGEIAGINITPLHVRAATERARRLGLADRTDFREGSATELPFESGSFDRVVALESAHHFLTRVDFFREAYRVLRPGGVLATAEILPTHPDAVRRSAVARGVPPENCYPAEEYARKLTATGYTDVSVRSIREHVYEPWRRYLARRLEEPDARAQMGMFHKQFRDRVGTPGLDSPLAREIARADYVIAVAGKPPS</sequence>
<feature type="domain" description="Methyltransferase type 11" evidence="2">
    <location>
        <begin position="80"/>
        <end position="178"/>
    </location>
</feature>
<organism evidence="3 4">
    <name type="scientific">Kibdelosporangium persicum</name>
    <dbReference type="NCBI Taxonomy" id="2698649"/>
    <lineage>
        <taxon>Bacteria</taxon>
        <taxon>Bacillati</taxon>
        <taxon>Actinomycetota</taxon>
        <taxon>Actinomycetes</taxon>
        <taxon>Pseudonocardiales</taxon>
        <taxon>Pseudonocardiaceae</taxon>
        <taxon>Kibdelosporangium</taxon>
    </lineage>
</organism>
<dbReference type="GO" id="GO:0032259">
    <property type="term" value="P:methylation"/>
    <property type="evidence" value="ECO:0007669"/>
    <property type="project" value="UniProtKB-KW"/>
</dbReference>
<dbReference type="RefSeq" id="WP_173132229.1">
    <property type="nucleotide sequence ID" value="NZ_CBCSGW010000037.1"/>
</dbReference>
<dbReference type="InterPro" id="IPR013216">
    <property type="entry name" value="Methyltransf_11"/>
</dbReference>
<dbReference type="Pfam" id="PF08241">
    <property type="entry name" value="Methyltransf_11"/>
    <property type="match status" value="1"/>
</dbReference>
<dbReference type="GO" id="GO:0008168">
    <property type="term" value="F:methyltransferase activity"/>
    <property type="evidence" value="ECO:0007669"/>
    <property type="project" value="UniProtKB-KW"/>
</dbReference>
<evidence type="ECO:0000313" key="4">
    <source>
        <dbReference type="Proteomes" id="UP000763557"/>
    </source>
</evidence>
<keyword evidence="1" id="KW-0808">Transferase</keyword>
<evidence type="ECO:0000256" key="1">
    <source>
        <dbReference type="ARBA" id="ARBA00022679"/>
    </source>
</evidence>
<proteinExistence type="predicted"/>
<evidence type="ECO:0000259" key="2">
    <source>
        <dbReference type="Pfam" id="PF08241"/>
    </source>
</evidence>